<accession>A0ABV3Y5M1</accession>
<dbReference type="PROSITE" id="PS00196">
    <property type="entry name" value="COPPER_BLUE"/>
    <property type="match status" value="1"/>
</dbReference>
<evidence type="ECO:0000256" key="1">
    <source>
        <dbReference type="ARBA" id="ARBA00022723"/>
    </source>
</evidence>
<keyword evidence="5" id="KW-1185">Reference proteome</keyword>
<evidence type="ECO:0000313" key="5">
    <source>
        <dbReference type="Proteomes" id="UP001560267"/>
    </source>
</evidence>
<sequence length="217" mass="21970">MRSKQWVIGGVAVVLVAGVGFALSTGGAVATRVASGSRSSGGGAMMGGAANGSSATGGGSTITAGDLSSLVSRGERGATVDAAANTVTYSGRAVSLVALASPHGKPNMTWEIDGLVNPTISVTPGARVTVVLVNTDWGYMHGFELTTTSPPYPQMAMADIADDFFLMPLPPRTEKDTHTASYHTRTASFTAAAGVYHYLCPVPGHAAAGMFGTFVVS</sequence>
<dbReference type="InterPro" id="IPR001243">
    <property type="entry name" value="Rusticyanin"/>
</dbReference>
<protein>
    <recommendedName>
        <fullName evidence="6">Plastocyanin</fullName>
    </recommendedName>
</protein>
<proteinExistence type="predicted"/>
<dbReference type="Proteomes" id="UP001560267">
    <property type="component" value="Unassembled WGS sequence"/>
</dbReference>
<dbReference type="PRINTS" id="PR00158">
    <property type="entry name" value="RUSTICYANIN"/>
</dbReference>
<keyword evidence="2" id="KW-0186">Copper</keyword>
<keyword evidence="1" id="KW-0479">Metal-binding</keyword>
<feature type="region of interest" description="Disordered" evidence="3">
    <location>
        <begin position="37"/>
        <end position="58"/>
    </location>
</feature>
<evidence type="ECO:0000256" key="2">
    <source>
        <dbReference type="ARBA" id="ARBA00023008"/>
    </source>
</evidence>
<dbReference type="InterPro" id="IPR028871">
    <property type="entry name" value="BlueCu_1_BS"/>
</dbReference>
<gene>
    <name evidence="4" type="ORF">AB6A68_13700</name>
</gene>
<evidence type="ECO:0000313" key="4">
    <source>
        <dbReference type="EMBL" id="MEX6430876.1"/>
    </source>
</evidence>
<dbReference type="Gene3D" id="2.60.40.420">
    <property type="entry name" value="Cupredoxins - blue copper proteins"/>
    <property type="match status" value="1"/>
</dbReference>
<comment type="caution">
    <text evidence="4">The sequence shown here is derived from an EMBL/GenBank/DDBJ whole genome shotgun (WGS) entry which is preliminary data.</text>
</comment>
<dbReference type="PROSITE" id="PS00079">
    <property type="entry name" value="MULTICOPPER_OXIDASE1"/>
    <property type="match status" value="1"/>
</dbReference>
<dbReference type="InterPro" id="IPR008972">
    <property type="entry name" value="Cupredoxin"/>
</dbReference>
<dbReference type="InterPro" id="IPR033138">
    <property type="entry name" value="Cu_oxidase_CS"/>
</dbReference>
<evidence type="ECO:0008006" key="6">
    <source>
        <dbReference type="Google" id="ProtNLM"/>
    </source>
</evidence>
<feature type="compositionally biased region" description="Gly residues" evidence="3">
    <location>
        <begin position="39"/>
        <end position="58"/>
    </location>
</feature>
<reference evidence="4 5" key="1">
    <citation type="submission" date="2024-07" db="EMBL/GenBank/DDBJ databases">
        <title>Draft Genome Sequence of Ferrimicrobium acidiphilum Strain YE2023, Isolated from a Pulp of Bioleach Reactor.</title>
        <authorList>
            <person name="Elkina Y.A."/>
            <person name="Bulaeva A.G."/>
            <person name="Beletsky A.V."/>
            <person name="Mardanov A.V."/>
        </authorList>
    </citation>
    <scope>NUCLEOTIDE SEQUENCE [LARGE SCALE GENOMIC DNA]</scope>
    <source>
        <strain evidence="4 5">YE2023</strain>
    </source>
</reference>
<organism evidence="4 5">
    <name type="scientific">Ferrimicrobium acidiphilum</name>
    <dbReference type="NCBI Taxonomy" id="121039"/>
    <lineage>
        <taxon>Bacteria</taxon>
        <taxon>Bacillati</taxon>
        <taxon>Actinomycetota</taxon>
        <taxon>Acidimicrobiia</taxon>
        <taxon>Acidimicrobiales</taxon>
        <taxon>Acidimicrobiaceae</taxon>
        <taxon>Ferrimicrobium</taxon>
    </lineage>
</organism>
<dbReference type="RefSeq" id="WP_298405123.1">
    <property type="nucleotide sequence ID" value="NZ_JBFSHR010000102.1"/>
</dbReference>
<name>A0ABV3Y5M1_9ACTN</name>
<dbReference type="EMBL" id="JBFSHR010000102">
    <property type="protein sequence ID" value="MEX6430876.1"/>
    <property type="molecule type" value="Genomic_DNA"/>
</dbReference>
<evidence type="ECO:0000256" key="3">
    <source>
        <dbReference type="SAM" id="MobiDB-lite"/>
    </source>
</evidence>
<dbReference type="SUPFAM" id="SSF49503">
    <property type="entry name" value="Cupredoxins"/>
    <property type="match status" value="1"/>
</dbReference>